<dbReference type="AlphaFoldDB" id="A0AA35QUT8"/>
<dbReference type="Gene3D" id="1.10.1220.160">
    <property type="entry name" value="DNA sulphur modification protein DndE"/>
    <property type="match status" value="1"/>
</dbReference>
<dbReference type="EMBL" id="CASHTH010000141">
    <property type="protein sequence ID" value="CAI7992249.1"/>
    <property type="molecule type" value="Genomic_DNA"/>
</dbReference>
<name>A0AA35QUT8_GEOBA</name>
<sequence length="663" mass="77612">MGKRTTQKAYEKFLARKIHRYLGSATSADFASIVVQFKFFHSGKETEYRIDRTWSGTQSHIDEQLIIKKRYSDKDEFKPLDNVEESQWQSFIDDLIPKGIVKLFFFDGEKIVGIAKEGREDLAIKESFKSLLGIEIVEQLRADLQVNLMRNLTVDSKSLQRDFDKYNAEKDEHTALTQRLEERLAQNKTRWMQYIWMQKHSRPRYLDRRRICRCKRRCKNKTGSVLPFSLIPTELANLAEQIKRDESVQQRKIEEKIIQAQIKDVDNHLKKMEFWKDFDLEKKTHKKIRQKISLLLANKQSSSAEETVFGFSIQQASRILDIIQKTNTIALKEFREETQKIIVISDDIAKMQKLVTSAPDNDEIGPLVSKLAEINKSEGELKAEMNHIEESISSNASMQRHIDVKLRNIVSQMYRDEKAKIKVDLTQNVQLVLEEFVEKLKIKKIRLLEEYLLDALHTLLHKTNFIEKVVVNPDTFEITLFRKNNDLLPKDLLSEGEKQMFATSVLWALAKTSSRPLPFMIDTPLARLDEGHRTNIVEKFLPFASHQVLLFSTDKEIEYEHYKKLEPYLMRSYAMEYLPEKDPSPPNPEEFDEQGSEIHPSVLFGEYDDIFMALMIQRLRRDGLDPEIYLNKMLRAHFNRGVIALSARINDISDFDEMIAQER</sequence>
<gene>
    <name evidence="2" type="ORF">GBAR_LOCUS949</name>
</gene>
<evidence type="ECO:0008006" key="4">
    <source>
        <dbReference type="Google" id="ProtNLM"/>
    </source>
</evidence>
<dbReference type="NCBIfam" id="TIGR03185">
    <property type="entry name" value="DNA_S_dndD"/>
    <property type="match status" value="1"/>
</dbReference>
<proteinExistence type="predicted"/>
<keyword evidence="1" id="KW-0175">Coiled coil</keyword>
<dbReference type="InterPro" id="IPR017599">
    <property type="entry name" value="DNA_S_DndD"/>
</dbReference>
<evidence type="ECO:0000313" key="2">
    <source>
        <dbReference type="EMBL" id="CAI7992249.1"/>
    </source>
</evidence>
<dbReference type="InterPro" id="IPR014969">
    <property type="entry name" value="DNA_S_DndE"/>
</dbReference>
<feature type="coiled-coil region" evidence="1">
    <location>
        <begin position="149"/>
        <end position="183"/>
    </location>
</feature>
<reference evidence="2" key="1">
    <citation type="submission" date="2023-03" db="EMBL/GenBank/DDBJ databases">
        <authorList>
            <person name="Steffen K."/>
            <person name="Cardenas P."/>
        </authorList>
    </citation>
    <scope>NUCLEOTIDE SEQUENCE</scope>
</reference>
<dbReference type="InterPro" id="IPR038472">
    <property type="entry name" value="DndE_sf"/>
</dbReference>
<dbReference type="Gene3D" id="3.40.50.300">
    <property type="entry name" value="P-loop containing nucleotide triphosphate hydrolases"/>
    <property type="match status" value="1"/>
</dbReference>
<dbReference type="InterPro" id="IPR027417">
    <property type="entry name" value="P-loop_NTPase"/>
</dbReference>
<evidence type="ECO:0000256" key="1">
    <source>
        <dbReference type="SAM" id="Coils"/>
    </source>
</evidence>
<keyword evidence="3" id="KW-1185">Reference proteome</keyword>
<organism evidence="2 3">
    <name type="scientific">Geodia barretti</name>
    <name type="common">Barrett's horny sponge</name>
    <dbReference type="NCBI Taxonomy" id="519541"/>
    <lineage>
        <taxon>Eukaryota</taxon>
        <taxon>Metazoa</taxon>
        <taxon>Porifera</taxon>
        <taxon>Demospongiae</taxon>
        <taxon>Heteroscleromorpha</taxon>
        <taxon>Tetractinellida</taxon>
        <taxon>Astrophorina</taxon>
        <taxon>Geodiidae</taxon>
        <taxon>Geodia</taxon>
    </lineage>
</organism>
<accession>A0AA35QUT8</accession>
<dbReference type="Proteomes" id="UP001174909">
    <property type="component" value="Unassembled WGS sequence"/>
</dbReference>
<dbReference type="Pfam" id="PF08870">
    <property type="entry name" value="DndE"/>
    <property type="match status" value="1"/>
</dbReference>
<protein>
    <recommendedName>
        <fullName evidence="4">DNA sulfur modification protein DndD</fullName>
    </recommendedName>
</protein>
<dbReference type="SUPFAM" id="SSF52540">
    <property type="entry name" value="P-loop containing nucleoside triphosphate hydrolases"/>
    <property type="match status" value="1"/>
</dbReference>
<evidence type="ECO:0000313" key="3">
    <source>
        <dbReference type="Proteomes" id="UP001174909"/>
    </source>
</evidence>
<comment type="caution">
    <text evidence="2">The sequence shown here is derived from an EMBL/GenBank/DDBJ whole genome shotgun (WGS) entry which is preliminary data.</text>
</comment>